<dbReference type="SUPFAM" id="SSF53335">
    <property type="entry name" value="S-adenosyl-L-methionine-dependent methyltransferases"/>
    <property type="match status" value="1"/>
</dbReference>
<dbReference type="Proteomes" id="UP000007845">
    <property type="component" value="Chromosome"/>
</dbReference>
<protein>
    <submittedName>
        <fullName evidence="1">Methyltransferase type 12</fullName>
    </submittedName>
</protein>
<gene>
    <name evidence="1" type="ORF">DND132_2443</name>
</gene>
<dbReference type="RefSeq" id="WP_014323072.1">
    <property type="nucleotide sequence ID" value="NC_016803.1"/>
</dbReference>
<name>F0JC73_9BACT</name>
<dbReference type="HOGENOM" id="CLU_053848_0_0_7"/>
<dbReference type="eggNOG" id="COG0500">
    <property type="taxonomic scope" value="Bacteria"/>
</dbReference>
<evidence type="ECO:0000313" key="2">
    <source>
        <dbReference type="Proteomes" id="UP000007845"/>
    </source>
</evidence>
<dbReference type="GO" id="GO:0032259">
    <property type="term" value="P:methylation"/>
    <property type="evidence" value="ECO:0007669"/>
    <property type="project" value="UniProtKB-KW"/>
</dbReference>
<evidence type="ECO:0000313" key="1">
    <source>
        <dbReference type="EMBL" id="EGB15646.1"/>
    </source>
</evidence>
<dbReference type="GO" id="GO:0008168">
    <property type="term" value="F:methyltransferase activity"/>
    <property type="evidence" value="ECO:0007669"/>
    <property type="project" value="UniProtKB-KW"/>
</dbReference>
<dbReference type="STRING" id="641491.DND132_2443"/>
<dbReference type="Gene3D" id="3.40.50.150">
    <property type="entry name" value="Vaccinia Virus protein VP39"/>
    <property type="match status" value="1"/>
</dbReference>
<dbReference type="SMR" id="F0JC73"/>
<reference evidence="1 2" key="1">
    <citation type="journal article" date="2011" name="J. Bacteriol.">
        <title>Genome sequence of the mercury-methylating strain Desulfovibrio desulfuricans ND132.</title>
        <authorList>
            <person name="Brown S.D."/>
            <person name="Gilmour C.C."/>
            <person name="Kucken A.M."/>
            <person name="Wall J.D."/>
            <person name="Elias D.A."/>
            <person name="Brandt C.C."/>
            <person name="Podar M."/>
            <person name="Chertkov O."/>
            <person name="Held B."/>
            <person name="Bruce D.C."/>
            <person name="Detter J.C."/>
            <person name="Tapia R."/>
            <person name="Han C.S."/>
            <person name="Goodwin L.A."/>
            <person name="Cheng J.F."/>
            <person name="Pitluck S."/>
            <person name="Woyke T."/>
            <person name="Mikhailova N."/>
            <person name="Ivanova N.N."/>
            <person name="Han J."/>
            <person name="Lucas S."/>
            <person name="Lapidus A.L."/>
            <person name="Land M.L."/>
            <person name="Hauser L.J."/>
            <person name="Palumbo A.V."/>
        </authorList>
    </citation>
    <scope>NUCLEOTIDE SEQUENCE [LARGE SCALE GENOMIC DNA]</scope>
    <source>
        <strain evidence="1 2">ND132</strain>
    </source>
</reference>
<dbReference type="AlphaFoldDB" id="F0JC73"/>
<keyword evidence="2" id="KW-1185">Reference proteome</keyword>
<dbReference type="KEGG" id="ddn:DND132_2443"/>
<dbReference type="InterPro" id="IPR029063">
    <property type="entry name" value="SAM-dependent_MTases_sf"/>
</dbReference>
<keyword evidence="1" id="KW-0808">Transferase</keyword>
<accession>F0JC73</accession>
<dbReference type="EMBL" id="CP003220">
    <property type="protein sequence ID" value="EGB15646.1"/>
    <property type="molecule type" value="Genomic_DNA"/>
</dbReference>
<organism evidence="1 2">
    <name type="scientific">Pseudodesulfovibrio mercurii</name>
    <dbReference type="NCBI Taxonomy" id="641491"/>
    <lineage>
        <taxon>Bacteria</taxon>
        <taxon>Pseudomonadati</taxon>
        <taxon>Thermodesulfobacteriota</taxon>
        <taxon>Desulfovibrionia</taxon>
        <taxon>Desulfovibrionales</taxon>
        <taxon>Desulfovibrionaceae</taxon>
    </lineage>
</organism>
<dbReference type="Pfam" id="PF13489">
    <property type="entry name" value="Methyltransf_23"/>
    <property type="match status" value="1"/>
</dbReference>
<dbReference type="OrthoDB" id="5447504at2"/>
<proteinExistence type="predicted"/>
<keyword evidence="1" id="KW-0489">Methyltransferase</keyword>
<sequence length="387" mass="41738">MTGSTTACPVCGSDRFETLFPDYQGRCVTSQMFFIDGLGLENRCCTDCGFLYNAAGTRGLGAAVYNTEVWKPKPQIMNYSKGVKTSHQKAWETFLSLADLPESGAVLDVGGGTGAFLECVHRDRPGWELHAIEPGGGFAELCGRVPLASAHNAAYDTLDLDRTFDCVVSLSVLEHLENPLHALRWMHARLRPGGLLLLQLPDFDKLPGDLVCADHINKMTVPYTRMLARYAGFEETGADTGMVMFYLVLRKGEPAGGPVPSRFADNLAIARRAESVARATIEAVRAAVDAAESRGGRAAVFGTSPIGSMAHLLLGCRDRVACFVDENKNAWGRDIDGLPVVGPERMAELGVTDLALGISPVYWETVAGKMRPLGVTVHVPQPDQPEA</sequence>